<evidence type="ECO:0000256" key="1">
    <source>
        <dbReference type="ARBA" id="ARBA00009776"/>
    </source>
</evidence>
<evidence type="ECO:0000313" key="7">
    <source>
        <dbReference type="Proteomes" id="UP000199263"/>
    </source>
</evidence>
<dbReference type="AlphaFoldDB" id="A0A1I1MF28"/>
<feature type="domain" description="Thymidylate kinase-like" evidence="5">
    <location>
        <begin position="12"/>
        <end position="199"/>
    </location>
</feature>
<dbReference type="EMBL" id="FOMG01000010">
    <property type="protein sequence ID" value="SFC80200.1"/>
    <property type="molecule type" value="Genomic_DNA"/>
</dbReference>
<sequence length="225" mass="26390">MKKGKLIIIESGSDASGKATQAQRLYERLLQEGYNVKKITYPNYESPACMPVKMYLNGEFGKNPEDVNAYVASTFYAIDRFASYKIEWEEFYKDGGIIIADRYTTSNMVHQAVKMEDDEKAKYLDWLYELEFNLYKLPIPDCVVFLDVPPEISQKLMKDRVNKFTGEKEKDIHESNKQYLINSYNNSLKIAEKYNWNKIKCNFGNDLKSIEEIHNEIYNKVKEYI</sequence>
<evidence type="ECO:0000256" key="2">
    <source>
        <dbReference type="ARBA" id="ARBA00017144"/>
    </source>
</evidence>
<reference evidence="6 7" key="1">
    <citation type="submission" date="2016-10" db="EMBL/GenBank/DDBJ databases">
        <authorList>
            <person name="de Groot N.N."/>
        </authorList>
    </citation>
    <scope>NUCLEOTIDE SEQUENCE [LARGE SCALE GENOMIC DNA]</scope>
    <source>
        <strain evidence="6 7">DSM 12992</strain>
    </source>
</reference>
<dbReference type="Gene3D" id="3.40.50.300">
    <property type="entry name" value="P-loop containing nucleotide triphosphate hydrolases"/>
    <property type="match status" value="1"/>
</dbReference>
<gene>
    <name evidence="6" type="ORF">SAMN05421842_1108</name>
</gene>
<dbReference type="OrthoDB" id="9774907at2"/>
<name>A0A1I1MF28_9CLOT</name>
<dbReference type="GO" id="GO:0006227">
    <property type="term" value="P:dUDP biosynthetic process"/>
    <property type="evidence" value="ECO:0007669"/>
    <property type="project" value="TreeGrafter"/>
</dbReference>
<dbReference type="FunFam" id="3.40.50.300:FF:002288">
    <property type="entry name" value="Probable thymidylate kinase"/>
    <property type="match status" value="1"/>
</dbReference>
<keyword evidence="6" id="KW-0418">Kinase</keyword>
<keyword evidence="6" id="KW-0808">Transferase</keyword>
<keyword evidence="3" id="KW-0547">Nucleotide-binding</keyword>
<dbReference type="RefSeq" id="WP_090090725.1">
    <property type="nucleotide sequence ID" value="NZ_FOMG01000010.1"/>
</dbReference>
<evidence type="ECO:0000259" key="5">
    <source>
        <dbReference type="Pfam" id="PF02223"/>
    </source>
</evidence>
<evidence type="ECO:0000256" key="3">
    <source>
        <dbReference type="ARBA" id="ARBA00022741"/>
    </source>
</evidence>
<dbReference type="GO" id="GO:0005524">
    <property type="term" value="F:ATP binding"/>
    <property type="evidence" value="ECO:0007669"/>
    <property type="project" value="UniProtKB-KW"/>
</dbReference>
<dbReference type="SUPFAM" id="SSF52540">
    <property type="entry name" value="P-loop containing nucleoside triphosphate hydrolases"/>
    <property type="match status" value="1"/>
</dbReference>
<evidence type="ECO:0000313" key="6">
    <source>
        <dbReference type="EMBL" id="SFC80200.1"/>
    </source>
</evidence>
<protein>
    <recommendedName>
        <fullName evidence="2">Thymidylate kinase</fullName>
    </recommendedName>
</protein>
<dbReference type="InterPro" id="IPR027417">
    <property type="entry name" value="P-loop_NTPase"/>
</dbReference>
<comment type="similarity">
    <text evidence="1">Belongs to the thymidylate kinase family.</text>
</comment>
<dbReference type="STRING" id="119641.SAMN05421842_1108"/>
<dbReference type="PANTHER" id="PTHR10344">
    <property type="entry name" value="THYMIDYLATE KINASE"/>
    <property type="match status" value="1"/>
</dbReference>
<proteinExistence type="inferred from homology"/>
<dbReference type="GO" id="GO:0005829">
    <property type="term" value="C:cytosol"/>
    <property type="evidence" value="ECO:0007669"/>
    <property type="project" value="TreeGrafter"/>
</dbReference>
<dbReference type="InterPro" id="IPR039430">
    <property type="entry name" value="Thymidylate_kin-like_dom"/>
</dbReference>
<dbReference type="GO" id="GO:0006235">
    <property type="term" value="P:dTTP biosynthetic process"/>
    <property type="evidence" value="ECO:0007669"/>
    <property type="project" value="TreeGrafter"/>
</dbReference>
<keyword evidence="7" id="KW-1185">Reference proteome</keyword>
<dbReference type="Pfam" id="PF02223">
    <property type="entry name" value="Thymidylate_kin"/>
    <property type="match status" value="1"/>
</dbReference>
<dbReference type="GO" id="GO:0004798">
    <property type="term" value="F:dTMP kinase activity"/>
    <property type="evidence" value="ECO:0007669"/>
    <property type="project" value="TreeGrafter"/>
</dbReference>
<evidence type="ECO:0000256" key="4">
    <source>
        <dbReference type="ARBA" id="ARBA00022840"/>
    </source>
</evidence>
<keyword evidence="4" id="KW-0067">ATP-binding</keyword>
<organism evidence="6 7">
    <name type="scientific">Clostridium uliginosum</name>
    <dbReference type="NCBI Taxonomy" id="119641"/>
    <lineage>
        <taxon>Bacteria</taxon>
        <taxon>Bacillati</taxon>
        <taxon>Bacillota</taxon>
        <taxon>Clostridia</taxon>
        <taxon>Eubacteriales</taxon>
        <taxon>Clostridiaceae</taxon>
        <taxon>Clostridium</taxon>
    </lineage>
</organism>
<dbReference type="Proteomes" id="UP000199263">
    <property type="component" value="Unassembled WGS sequence"/>
</dbReference>
<accession>A0A1I1MF28</accession>
<dbReference type="PANTHER" id="PTHR10344:SF4">
    <property type="entry name" value="UMP-CMP KINASE 2, MITOCHONDRIAL"/>
    <property type="match status" value="1"/>
</dbReference>
<dbReference type="GO" id="GO:0006233">
    <property type="term" value="P:dTDP biosynthetic process"/>
    <property type="evidence" value="ECO:0007669"/>
    <property type="project" value="TreeGrafter"/>
</dbReference>